<dbReference type="Gene3D" id="3.40.630.30">
    <property type="match status" value="1"/>
</dbReference>
<organism evidence="4 5">
    <name type="scientific">Aquipuribacter nitratireducens</name>
    <dbReference type="NCBI Taxonomy" id="650104"/>
    <lineage>
        <taxon>Bacteria</taxon>
        <taxon>Bacillati</taxon>
        <taxon>Actinomycetota</taxon>
        <taxon>Actinomycetes</taxon>
        <taxon>Micrococcales</taxon>
        <taxon>Intrasporangiaceae</taxon>
        <taxon>Aquipuribacter</taxon>
    </lineage>
</organism>
<dbReference type="Pfam" id="PF00583">
    <property type="entry name" value="Acetyltransf_1"/>
    <property type="match status" value="1"/>
</dbReference>
<dbReference type="RefSeq" id="WP_340266592.1">
    <property type="nucleotide sequence ID" value="NZ_JBBEOG010000001.1"/>
</dbReference>
<comment type="caution">
    <text evidence="4">The sequence shown here is derived from an EMBL/GenBank/DDBJ whole genome shotgun (WGS) entry which is preliminary data.</text>
</comment>
<evidence type="ECO:0000259" key="3">
    <source>
        <dbReference type="PROSITE" id="PS51186"/>
    </source>
</evidence>
<dbReference type="PANTHER" id="PTHR43877">
    <property type="entry name" value="AMINOALKYLPHOSPHONATE N-ACETYLTRANSFERASE-RELATED-RELATED"/>
    <property type="match status" value="1"/>
</dbReference>
<dbReference type="InterPro" id="IPR000182">
    <property type="entry name" value="GNAT_dom"/>
</dbReference>
<dbReference type="InterPro" id="IPR050832">
    <property type="entry name" value="Bact_Acetyltransf"/>
</dbReference>
<evidence type="ECO:0000256" key="2">
    <source>
        <dbReference type="ARBA" id="ARBA00023315"/>
    </source>
</evidence>
<gene>
    <name evidence="4" type="ORF">ACFPJ6_00725</name>
</gene>
<accession>A0ABW0GJQ0</accession>
<reference evidence="5" key="1">
    <citation type="journal article" date="2019" name="Int. J. Syst. Evol. Microbiol.">
        <title>The Global Catalogue of Microorganisms (GCM) 10K type strain sequencing project: providing services to taxonomists for standard genome sequencing and annotation.</title>
        <authorList>
            <consortium name="The Broad Institute Genomics Platform"/>
            <consortium name="The Broad Institute Genome Sequencing Center for Infectious Disease"/>
            <person name="Wu L."/>
            <person name="Ma J."/>
        </authorList>
    </citation>
    <scope>NUCLEOTIDE SEQUENCE [LARGE SCALE GENOMIC DNA]</scope>
    <source>
        <strain evidence="5">CCUG 43114</strain>
    </source>
</reference>
<keyword evidence="1 4" id="KW-0808">Transferase</keyword>
<proteinExistence type="predicted"/>
<dbReference type="EC" id="2.3.1.-" evidence="4"/>
<evidence type="ECO:0000313" key="4">
    <source>
        <dbReference type="EMBL" id="MFC5379305.1"/>
    </source>
</evidence>
<protein>
    <submittedName>
        <fullName evidence="4">GNAT family N-acetyltransferase</fullName>
        <ecNumber evidence="4">2.3.1.-</ecNumber>
    </submittedName>
</protein>
<dbReference type="InterPro" id="IPR016181">
    <property type="entry name" value="Acyl_CoA_acyltransferase"/>
</dbReference>
<dbReference type="CDD" id="cd04301">
    <property type="entry name" value="NAT_SF"/>
    <property type="match status" value="1"/>
</dbReference>
<dbReference type="PROSITE" id="PS51186">
    <property type="entry name" value="GNAT"/>
    <property type="match status" value="1"/>
</dbReference>
<keyword evidence="5" id="KW-1185">Reference proteome</keyword>
<dbReference type="GO" id="GO:0016746">
    <property type="term" value="F:acyltransferase activity"/>
    <property type="evidence" value="ECO:0007669"/>
    <property type="project" value="UniProtKB-KW"/>
</dbReference>
<dbReference type="EMBL" id="JBHSLD010000001">
    <property type="protein sequence ID" value="MFC5379305.1"/>
    <property type="molecule type" value="Genomic_DNA"/>
</dbReference>
<evidence type="ECO:0000313" key="5">
    <source>
        <dbReference type="Proteomes" id="UP001596122"/>
    </source>
</evidence>
<sequence length="166" mass="17968">MHLRELRPTTDEAVAHSLLVLQREAYAVEAQLLGDDRIPALHECLDALRAAPLHWLGALGDDHLLGAVAWSATDALVDVDRLVVSPAAHRGGIGTRLVSHVIDLAGSRDVSVSTGSGNAPARALYERLGFARVDDVEVLPRLWVTRYRLTPSAPRPGRARARTPAR</sequence>
<evidence type="ECO:0000256" key="1">
    <source>
        <dbReference type="ARBA" id="ARBA00022679"/>
    </source>
</evidence>
<dbReference type="SUPFAM" id="SSF55729">
    <property type="entry name" value="Acyl-CoA N-acyltransferases (Nat)"/>
    <property type="match status" value="1"/>
</dbReference>
<name>A0ABW0GJQ0_9MICO</name>
<keyword evidence="2 4" id="KW-0012">Acyltransferase</keyword>
<feature type="domain" description="N-acetyltransferase" evidence="3">
    <location>
        <begin position="1"/>
        <end position="154"/>
    </location>
</feature>
<dbReference type="Proteomes" id="UP001596122">
    <property type="component" value="Unassembled WGS sequence"/>
</dbReference>